<protein>
    <recommendedName>
        <fullName evidence="4">Secreted protein</fullName>
    </recommendedName>
</protein>
<evidence type="ECO:0000313" key="2">
    <source>
        <dbReference type="Ensembl" id="ENSPLAP00000006911.1"/>
    </source>
</evidence>
<dbReference type="AlphaFoldDB" id="A0A3B3U2L2"/>
<reference evidence="2" key="2">
    <citation type="submission" date="2025-09" db="UniProtKB">
        <authorList>
            <consortium name="Ensembl"/>
        </authorList>
    </citation>
    <scope>IDENTIFICATION</scope>
</reference>
<reference evidence="2" key="1">
    <citation type="submission" date="2025-08" db="UniProtKB">
        <authorList>
            <consortium name="Ensembl"/>
        </authorList>
    </citation>
    <scope>IDENTIFICATION</scope>
</reference>
<evidence type="ECO:0008006" key="4">
    <source>
        <dbReference type="Google" id="ProtNLM"/>
    </source>
</evidence>
<keyword evidence="1" id="KW-0732">Signal</keyword>
<dbReference type="Ensembl" id="ENSPLAT00000005452.1">
    <property type="protein sequence ID" value="ENSPLAP00000006911.1"/>
    <property type="gene ID" value="ENSPLAG00000000770.1"/>
</dbReference>
<evidence type="ECO:0000256" key="1">
    <source>
        <dbReference type="SAM" id="SignalP"/>
    </source>
</evidence>
<feature type="signal peptide" evidence="1">
    <location>
        <begin position="1"/>
        <end position="17"/>
    </location>
</feature>
<organism evidence="2 3">
    <name type="scientific">Poecilia latipinna</name>
    <name type="common">sailfin molly</name>
    <dbReference type="NCBI Taxonomy" id="48699"/>
    <lineage>
        <taxon>Eukaryota</taxon>
        <taxon>Metazoa</taxon>
        <taxon>Chordata</taxon>
        <taxon>Craniata</taxon>
        <taxon>Vertebrata</taxon>
        <taxon>Euteleostomi</taxon>
        <taxon>Actinopterygii</taxon>
        <taxon>Neopterygii</taxon>
        <taxon>Teleostei</taxon>
        <taxon>Neoteleostei</taxon>
        <taxon>Acanthomorphata</taxon>
        <taxon>Ovalentaria</taxon>
        <taxon>Atherinomorphae</taxon>
        <taxon>Cyprinodontiformes</taxon>
        <taxon>Poeciliidae</taxon>
        <taxon>Poeciliinae</taxon>
        <taxon>Poecilia</taxon>
    </lineage>
</organism>
<proteinExistence type="predicted"/>
<sequence>NNRKGFLFLVCFYALNAHKVVESLNSHTVPDERLQEDFIAGRTWATLPALPTPIVYVAICNRKKKNSSQRGYKIPPPWDSLFCFFCCFFFFFQNC</sequence>
<feature type="chain" id="PRO_5017212238" description="Secreted protein" evidence="1">
    <location>
        <begin position="18"/>
        <end position="95"/>
    </location>
</feature>
<keyword evidence="3" id="KW-1185">Reference proteome</keyword>
<accession>A0A3B3U2L2</accession>
<evidence type="ECO:0000313" key="3">
    <source>
        <dbReference type="Proteomes" id="UP000261500"/>
    </source>
</evidence>
<name>A0A3B3U2L2_9TELE</name>
<dbReference type="Proteomes" id="UP000261500">
    <property type="component" value="Unplaced"/>
</dbReference>